<evidence type="ECO:0008006" key="2">
    <source>
        <dbReference type="Google" id="ProtNLM"/>
    </source>
</evidence>
<name>A0A6C0KUT3_9ZZZZ</name>
<reference evidence="1" key="1">
    <citation type="journal article" date="2020" name="Nature">
        <title>Giant virus diversity and host interactions through global metagenomics.</title>
        <authorList>
            <person name="Schulz F."/>
            <person name="Roux S."/>
            <person name="Paez-Espino D."/>
            <person name="Jungbluth S."/>
            <person name="Walsh D.A."/>
            <person name="Denef V.J."/>
            <person name="McMahon K.D."/>
            <person name="Konstantinidis K.T."/>
            <person name="Eloe-Fadrosh E.A."/>
            <person name="Kyrpides N.C."/>
            <person name="Woyke T."/>
        </authorList>
    </citation>
    <scope>NUCLEOTIDE SEQUENCE</scope>
    <source>
        <strain evidence="1">GVMAG-S-3300013014-136</strain>
    </source>
</reference>
<protein>
    <recommendedName>
        <fullName evidence="2">Ferritin/DPS protein domain-containing protein</fullName>
    </recommendedName>
</protein>
<sequence length="120" mass="14192">MEGIVQSFLQYQIAFKIYHWQTNSYSRHKASDELFSALSEKIDRFVECLQGSRNEKVKFKKGTVIELENFTDKEAVTLLHDFKNWLNKTLIKEIHEKDLINLRDDILADVHQALYLFTLV</sequence>
<organism evidence="1">
    <name type="scientific">viral metagenome</name>
    <dbReference type="NCBI Taxonomy" id="1070528"/>
    <lineage>
        <taxon>unclassified sequences</taxon>
        <taxon>metagenomes</taxon>
        <taxon>organismal metagenomes</taxon>
    </lineage>
</organism>
<dbReference type="InterPro" id="IPR043876">
    <property type="entry name" value="DUF5856"/>
</dbReference>
<evidence type="ECO:0000313" key="1">
    <source>
        <dbReference type="EMBL" id="QHU20224.1"/>
    </source>
</evidence>
<proteinExistence type="predicted"/>
<accession>A0A6C0KUT3</accession>
<dbReference type="AlphaFoldDB" id="A0A6C0KUT3"/>
<dbReference type="EMBL" id="MN740964">
    <property type="protein sequence ID" value="QHU20224.1"/>
    <property type="molecule type" value="Genomic_DNA"/>
</dbReference>
<dbReference type="Pfam" id="PF19174">
    <property type="entry name" value="DUF5856"/>
    <property type="match status" value="1"/>
</dbReference>